<dbReference type="RefSeq" id="WP_160879224.1">
    <property type="nucleotide sequence ID" value="NZ_WUEK01000011.1"/>
</dbReference>
<dbReference type="SUPFAM" id="SSF51905">
    <property type="entry name" value="FAD/NAD(P)-binding domain"/>
    <property type="match status" value="1"/>
</dbReference>
<evidence type="ECO:0000313" key="6">
    <source>
        <dbReference type="Proteomes" id="UP000473325"/>
    </source>
</evidence>
<organism evidence="5 6">
    <name type="scientific">Nocardioides flavescens</name>
    <dbReference type="NCBI Taxonomy" id="2691959"/>
    <lineage>
        <taxon>Bacteria</taxon>
        <taxon>Bacillati</taxon>
        <taxon>Actinomycetota</taxon>
        <taxon>Actinomycetes</taxon>
        <taxon>Propionibacteriales</taxon>
        <taxon>Nocardioidaceae</taxon>
        <taxon>Nocardioides</taxon>
    </lineage>
</organism>
<proteinExistence type="predicted"/>
<keyword evidence="1" id="KW-0285">Flavoprotein</keyword>
<feature type="domain" description="FAD/NAD(P)-binding" evidence="4">
    <location>
        <begin position="11"/>
        <end position="281"/>
    </location>
</feature>
<evidence type="ECO:0000256" key="2">
    <source>
        <dbReference type="ARBA" id="ARBA00023002"/>
    </source>
</evidence>
<dbReference type="EMBL" id="WUEK01000011">
    <property type="protein sequence ID" value="MXG91294.1"/>
    <property type="molecule type" value="Genomic_DNA"/>
</dbReference>
<dbReference type="Proteomes" id="UP000473325">
    <property type="component" value="Unassembled WGS sequence"/>
</dbReference>
<dbReference type="InterPro" id="IPR050097">
    <property type="entry name" value="Ferredoxin-NADP_redctase_2"/>
</dbReference>
<evidence type="ECO:0000256" key="3">
    <source>
        <dbReference type="ARBA" id="ARBA00048132"/>
    </source>
</evidence>
<protein>
    <submittedName>
        <fullName evidence="5">NAD(P)/FAD-dependent oxidoreductase</fullName>
    </submittedName>
</protein>
<evidence type="ECO:0000259" key="4">
    <source>
        <dbReference type="Pfam" id="PF07992"/>
    </source>
</evidence>
<keyword evidence="2" id="KW-0560">Oxidoreductase</keyword>
<comment type="caution">
    <text evidence="5">The sequence shown here is derived from an EMBL/GenBank/DDBJ whole genome shotgun (WGS) entry which is preliminary data.</text>
</comment>
<evidence type="ECO:0000313" key="5">
    <source>
        <dbReference type="EMBL" id="MXG91294.1"/>
    </source>
</evidence>
<dbReference type="Gene3D" id="3.50.50.60">
    <property type="entry name" value="FAD/NAD(P)-binding domain"/>
    <property type="match status" value="2"/>
</dbReference>
<dbReference type="InterPro" id="IPR023753">
    <property type="entry name" value="FAD/NAD-binding_dom"/>
</dbReference>
<dbReference type="AlphaFoldDB" id="A0A6L7F374"/>
<reference evidence="5 6" key="1">
    <citation type="submission" date="2019-12" db="EMBL/GenBank/DDBJ databases">
        <authorList>
            <person name="Kun Z."/>
        </authorList>
    </citation>
    <scope>NUCLEOTIDE SEQUENCE [LARGE SCALE GENOMIC DNA]</scope>
    <source>
        <strain evidence="5 6">YIM 123512</strain>
    </source>
</reference>
<accession>A0A6L7F374</accession>
<dbReference type="PRINTS" id="PR00469">
    <property type="entry name" value="PNDRDTASEII"/>
</dbReference>
<keyword evidence="6" id="KW-1185">Reference proteome</keyword>
<dbReference type="Pfam" id="PF07992">
    <property type="entry name" value="Pyr_redox_2"/>
    <property type="match status" value="1"/>
</dbReference>
<dbReference type="InterPro" id="IPR036188">
    <property type="entry name" value="FAD/NAD-bd_sf"/>
</dbReference>
<dbReference type="PANTHER" id="PTHR48105">
    <property type="entry name" value="THIOREDOXIN REDUCTASE 1-RELATED-RELATED"/>
    <property type="match status" value="1"/>
</dbReference>
<name>A0A6L7F374_9ACTN</name>
<dbReference type="GO" id="GO:0004791">
    <property type="term" value="F:thioredoxin-disulfide reductase (NADPH) activity"/>
    <property type="evidence" value="ECO:0007669"/>
    <property type="project" value="UniProtKB-EC"/>
</dbReference>
<evidence type="ECO:0000256" key="1">
    <source>
        <dbReference type="ARBA" id="ARBA00022630"/>
    </source>
</evidence>
<comment type="catalytic activity">
    <reaction evidence="3">
        <text>[thioredoxin]-dithiol + NADP(+) = [thioredoxin]-disulfide + NADPH + H(+)</text>
        <dbReference type="Rhea" id="RHEA:20345"/>
        <dbReference type="Rhea" id="RHEA-COMP:10698"/>
        <dbReference type="Rhea" id="RHEA-COMP:10700"/>
        <dbReference type="ChEBI" id="CHEBI:15378"/>
        <dbReference type="ChEBI" id="CHEBI:29950"/>
        <dbReference type="ChEBI" id="CHEBI:50058"/>
        <dbReference type="ChEBI" id="CHEBI:57783"/>
        <dbReference type="ChEBI" id="CHEBI:58349"/>
        <dbReference type="EC" id="1.8.1.9"/>
    </reaction>
</comment>
<gene>
    <name evidence="5" type="ORF">GRQ65_17235</name>
</gene>
<sequence>MTTQHTSEQGYDVVVLGGGPAGLQAALTLGRMHRPTLVLDAGTYRNDPADAMHNVVGFDGATPAEFRAAAHRDLAAYDDVTVHRTAATSVKGDLEEGFRVDLADGTTAWARRVLLATGVRDTLPEIEGLDALWGSVAAHCPFCHGHEYAGTHVGLVGPHAPMLSLMVDRIAAQRTVLTNGAEVPDGTAELAERTGLGVRTEPITRLERTATGARAHFASGPPEELGGILVGTTFAQTAPFAEQLGLTLLESGCVEVDAFGHTSLPGVSAAGDMAHTRELPMPAAAVLAAASSGLMAATALVRELAFEDGGL</sequence>
<dbReference type="PRINTS" id="PR00368">
    <property type="entry name" value="FADPNR"/>
</dbReference>